<gene>
    <name evidence="6" type="ORF">Fcan01_08546</name>
</gene>
<organism evidence="6 7">
    <name type="scientific">Folsomia candida</name>
    <name type="common">Springtail</name>
    <dbReference type="NCBI Taxonomy" id="158441"/>
    <lineage>
        <taxon>Eukaryota</taxon>
        <taxon>Metazoa</taxon>
        <taxon>Ecdysozoa</taxon>
        <taxon>Arthropoda</taxon>
        <taxon>Hexapoda</taxon>
        <taxon>Collembola</taxon>
        <taxon>Entomobryomorpha</taxon>
        <taxon>Isotomoidea</taxon>
        <taxon>Isotomidae</taxon>
        <taxon>Proisotominae</taxon>
        <taxon>Folsomia</taxon>
    </lineage>
</organism>
<keyword evidence="7" id="KW-1185">Reference proteome</keyword>
<dbReference type="InterPro" id="IPR001254">
    <property type="entry name" value="Trypsin_dom"/>
</dbReference>
<dbReference type="FunFam" id="2.40.10.10:FF:000028">
    <property type="entry name" value="Serine protease easter"/>
    <property type="match status" value="1"/>
</dbReference>
<comment type="similarity">
    <text evidence="4">Belongs to the peptidase S1 family. CLIP subfamily.</text>
</comment>
<sequence length="434" mass="46962">MALVATFIHCKSKKGHVNFCRIVLHILLLTSLTIYAGSAASARNYENAACSFGQSRNYKGVCKPIQKCPGSLSNLHAGIYPVTCLFVGSESGSGSRTPLICCESDPRSRVSYQKCAEYSETTARNDKEAVNAAPTFLLPSNIPSSNIPKENEGWGSGSLETATVTPLAFVVGGEDARVGQFPYMAALGFGQNRSRISWLCGGTLVSDHHVLTAAHCLQEKRGRGKPTFVLIGDAHLKVDLNNRVKSRRVVPIDQITIHPNYNPSTKHNDIGLVKLRDKVVLSANVKPACLPQPVNRLEMGNNQSLLTAAGWGLTEFAGSPSETLQYVELRRQSSQRCVAAYSQESDGSSQEIIPSQFCAGAGEDDDIPKDTCDGDSGSGLTLKRVLDNINLSPRFVVGITSFGSKYCGLDKPGVYTNVQSFLDWLEDTIWPIDD</sequence>
<evidence type="ECO:0000256" key="2">
    <source>
        <dbReference type="ARBA" id="ARBA00023157"/>
    </source>
</evidence>
<accession>A0A226EHU3</accession>
<dbReference type="GO" id="GO:0006508">
    <property type="term" value="P:proteolysis"/>
    <property type="evidence" value="ECO:0007669"/>
    <property type="project" value="UniProtKB-KW"/>
</dbReference>
<dbReference type="OrthoDB" id="6339452at2759"/>
<proteinExistence type="inferred from homology"/>
<dbReference type="InterPro" id="IPR001314">
    <property type="entry name" value="Peptidase_S1A"/>
</dbReference>
<evidence type="ECO:0000256" key="3">
    <source>
        <dbReference type="ARBA" id="ARBA00023180"/>
    </source>
</evidence>
<evidence type="ECO:0000259" key="5">
    <source>
        <dbReference type="PROSITE" id="PS50240"/>
    </source>
</evidence>
<keyword evidence="2" id="KW-1015">Disulfide bond</keyword>
<dbReference type="InterPro" id="IPR043504">
    <property type="entry name" value="Peptidase_S1_PA_chymotrypsin"/>
</dbReference>
<reference evidence="6 7" key="1">
    <citation type="submission" date="2015-12" db="EMBL/GenBank/DDBJ databases">
        <title>The genome of Folsomia candida.</title>
        <authorList>
            <person name="Faddeeva A."/>
            <person name="Derks M.F."/>
            <person name="Anvar Y."/>
            <person name="Smit S."/>
            <person name="Van Straalen N."/>
            <person name="Roelofs D."/>
        </authorList>
    </citation>
    <scope>NUCLEOTIDE SEQUENCE [LARGE SCALE GENOMIC DNA]</scope>
    <source>
        <strain evidence="6 7">VU population</strain>
        <tissue evidence="6">Whole body</tissue>
    </source>
</reference>
<dbReference type="InterPro" id="IPR018114">
    <property type="entry name" value="TRYPSIN_HIS"/>
</dbReference>
<dbReference type="Pfam" id="PF00089">
    <property type="entry name" value="Trypsin"/>
    <property type="match status" value="1"/>
</dbReference>
<keyword evidence="6" id="KW-0378">Hydrolase</keyword>
<dbReference type="Proteomes" id="UP000198287">
    <property type="component" value="Unassembled WGS sequence"/>
</dbReference>
<protein>
    <submittedName>
        <fullName evidence="6">Serine protease snake</fullName>
    </submittedName>
</protein>
<dbReference type="GO" id="GO:0004252">
    <property type="term" value="F:serine-type endopeptidase activity"/>
    <property type="evidence" value="ECO:0007669"/>
    <property type="project" value="InterPro"/>
</dbReference>
<dbReference type="PRINTS" id="PR00722">
    <property type="entry name" value="CHYMOTRYPSIN"/>
</dbReference>
<dbReference type="OMA" id="PKENEGW"/>
<dbReference type="STRING" id="158441.A0A226EHU3"/>
<evidence type="ECO:0000256" key="1">
    <source>
        <dbReference type="ARBA" id="ARBA00022729"/>
    </source>
</evidence>
<comment type="caution">
    <text evidence="6">The sequence shown here is derived from an EMBL/GenBank/DDBJ whole genome shotgun (WGS) entry which is preliminary data.</text>
</comment>
<dbReference type="PANTHER" id="PTHR24260:SF147">
    <property type="entry name" value="EG:BACR7A4.3 PROTEIN-RELATED"/>
    <property type="match status" value="1"/>
</dbReference>
<evidence type="ECO:0000313" key="7">
    <source>
        <dbReference type="Proteomes" id="UP000198287"/>
    </source>
</evidence>
<keyword evidence="1" id="KW-0732">Signal</keyword>
<evidence type="ECO:0000256" key="4">
    <source>
        <dbReference type="ARBA" id="ARBA00024195"/>
    </source>
</evidence>
<dbReference type="SUPFAM" id="SSF50494">
    <property type="entry name" value="Trypsin-like serine proteases"/>
    <property type="match status" value="1"/>
</dbReference>
<dbReference type="PANTHER" id="PTHR24260">
    <property type="match status" value="1"/>
</dbReference>
<keyword evidence="6" id="KW-0645">Protease</keyword>
<dbReference type="PROSITE" id="PS00134">
    <property type="entry name" value="TRYPSIN_HIS"/>
    <property type="match status" value="1"/>
</dbReference>
<name>A0A226EHU3_FOLCA</name>
<dbReference type="PROSITE" id="PS50240">
    <property type="entry name" value="TRYPSIN_DOM"/>
    <property type="match status" value="1"/>
</dbReference>
<keyword evidence="3" id="KW-0325">Glycoprotein</keyword>
<evidence type="ECO:0000313" key="6">
    <source>
        <dbReference type="EMBL" id="OXA57202.1"/>
    </source>
</evidence>
<dbReference type="EMBL" id="LNIX01000003">
    <property type="protein sequence ID" value="OXA57202.1"/>
    <property type="molecule type" value="Genomic_DNA"/>
</dbReference>
<feature type="domain" description="Peptidase S1" evidence="5">
    <location>
        <begin position="170"/>
        <end position="430"/>
    </location>
</feature>
<dbReference type="SMART" id="SM00020">
    <property type="entry name" value="Tryp_SPc"/>
    <property type="match status" value="1"/>
</dbReference>
<dbReference type="AlphaFoldDB" id="A0A226EHU3"/>
<dbReference type="CDD" id="cd00190">
    <property type="entry name" value="Tryp_SPc"/>
    <property type="match status" value="1"/>
</dbReference>
<dbReference type="InterPro" id="IPR051333">
    <property type="entry name" value="CLIP_Serine_Protease"/>
</dbReference>
<dbReference type="Gene3D" id="2.40.10.10">
    <property type="entry name" value="Trypsin-like serine proteases"/>
    <property type="match status" value="2"/>
</dbReference>
<dbReference type="InterPro" id="IPR009003">
    <property type="entry name" value="Peptidase_S1_PA"/>
</dbReference>